<evidence type="ECO:0000313" key="4">
    <source>
        <dbReference type="Proteomes" id="UP001168694"/>
    </source>
</evidence>
<evidence type="ECO:0000313" key="3">
    <source>
        <dbReference type="EMBL" id="MDN4075007.1"/>
    </source>
</evidence>
<keyword evidence="1" id="KW-0472">Membrane</keyword>
<gene>
    <name evidence="3" type="ORF">QYF49_18715</name>
</gene>
<proteinExistence type="predicted"/>
<sequence>MKLDWVRTKIRSLSGAEKVEHIPKGFSGDEKYAVTLNDGRVVLLRLAAMEKYERKKSEFQLLNHLMQYPVQSPEAVEIGRLDQMGLCFYVLSYIDGEDASEVLPHLSEEEQYQIGKSAGKDLWGMHQYPAPDELEPWHERVMSKFYRYLEAYETGEVKINNDGKIKAFIERNKHHLKSRPNRFQHDDFHPSNLVVRDKRYAGVIDFNRFDWGDPYHDFCKVGLFSKEVSVPFCIGQINGYFKNKLPEDFWMIYALYMAMNVMSAIVWSVRETPDQVDEMLERLNGVLEDHQDFEVLQPKWYTKHASPVNQV</sequence>
<dbReference type="Proteomes" id="UP001168694">
    <property type="component" value="Unassembled WGS sequence"/>
</dbReference>
<evidence type="ECO:0000256" key="1">
    <source>
        <dbReference type="SAM" id="Phobius"/>
    </source>
</evidence>
<dbReference type="Pfam" id="PF01636">
    <property type="entry name" value="APH"/>
    <property type="match status" value="1"/>
</dbReference>
<dbReference type="PANTHER" id="PTHR41283">
    <property type="entry name" value="AMINOGLYCOSIDE PHOSPHOTRANSFERASE"/>
    <property type="match status" value="1"/>
</dbReference>
<dbReference type="SUPFAM" id="SSF56112">
    <property type="entry name" value="Protein kinase-like (PK-like)"/>
    <property type="match status" value="1"/>
</dbReference>
<reference evidence="3" key="1">
    <citation type="submission" date="2023-06" db="EMBL/GenBank/DDBJ databases">
        <title>Draft Genome Sequences of Representative Paenibacillus Polymyxa, Bacillus cereus, Fictibacillus sp., and Brevibacillus agri Strains Isolated from Amazonian Dark Earth.</title>
        <authorList>
            <person name="Pellegrinetti T.A."/>
            <person name="Cunha I.C.M."/>
            <person name="Chaves M.G."/>
            <person name="Freitas A.S."/>
            <person name="Silva A.V.R."/>
            <person name="Tsai S.M."/>
            <person name="Mendes L.W."/>
        </authorList>
    </citation>
    <scope>NUCLEOTIDE SEQUENCE</scope>
    <source>
        <strain evidence="3">CENA-BCM004</strain>
    </source>
</reference>
<dbReference type="InterPro" id="IPR002575">
    <property type="entry name" value="Aminoglycoside_PTrfase"/>
</dbReference>
<protein>
    <submittedName>
        <fullName evidence="3">Phosphotransferase</fullName>
    </submittedName>
</protein>
<keyword evidence="1" id="KW-0812">Transmembrane</keyword>
<dbReference type="EMBL" id="JAUHLN010000004">
    <property type="protein sequence ID" value="MDN4075007.1"/>
    <property type="molecule type" value="Genomic_DNA"/>
</dbReference>
<dbReference type="RefSeq" id="WP_290401126.1">
    <property type="nucleotide sequence ID" value="NZ_JAUHLN010000004.1"/>
</dbReference>
<feature type="domain" description="Aminoglycoside phosphotransferase" evidence="2">
    <location>
        <begin position="19"/>
        <end position="241"/>
    </location>
</feature>
<keyword evidence="4" id="KW-1185">Reference proteome</keyword>
<comment type="caution">
    <text evidence="3">The sequence shown here is derived from an EMBL/GenBank/DDBJ whole genome shotgun (WGS) entry which is preliminary data.</text>
</comment>
<accession>A0ABT8EAX6</accession>
<dbReference type="Gene3D" id="3.90.1200.10">
    <property type="match status" value="1"/>
</dbReference>
<organism evidence="3 4">
    <name type="scientific">Fictibacillus terranigra</name>
    <dbReference type="NCBI Taxonomy" id="3058424"/>
    <lineage>
        <taxon>Bacteria</taxon>
        <taxon>Bacillati</taxon>
        <taxon>Bacillota</taxon>
        <taxon>Bacilli</taxon>
        <taxon>Bacillales</taxon>
        <taxon>Fictibacillaceae</taxon>
        <taxon>Fictibacillus</taxon>
    </lineage>
</organism>
<evidence type="ECO:0000259" key="2">
    <source>
        <dbReference type="Pfam" id="PF01636"/>
    </source>
</evidence>
<dbReference type="PANTHER" id="PTHR41283:SF1">
    <property type="entry name" value="AMINOGLYCOSIDE PHOSPHOTRANSFERASE DOMAIN-CONTAINING PROTEIN"/>
    <property type="match status" value="1"/>
</dbReference>
<dbReference type="InterPro" id="IPR011009">
    <property type="entry name" value="Kinase-like_dom_sf"/>
</dbReference>
<feature type="transmembrane region" description="Helical" evidence="1">
    <location>
        <begin position="250"/>
        <end position="269"/>
    </location>
</feature>
<keyword evidence="1" id="KW-1133">Transmembrane helix</keyword>
<name>A0ABT8EAX6_9BACL</name>